<dbReference type="GO" id="GO:0003677">
    <property type="term" value="F:DNA binding"/>
    <property type="evidence" value="ECO:0007669"/>
    <property type="project" value="UniProtKB-KW"/>
</dbReference>
<feature type="domain" description="HTH lysR-type" evidence="5">
    <location>
        <begin position="49"/>
        <end position="106"/>
    </location>
</feature>
<reference evidence="6 7" key="1">
    <citation type="journal article" date="2011" name="J. Bacteriol.">
        <title>Complete genome sequence of the type strain Cupriavidus necator N-1.</title>
        <authorList>
            <person name="Poehlein A."/>
            <person name="Kusian B."/>
            <person name="Friedrich B."/>
            <person name="Daniel R."/>
            <person name="Bowien B."/>
        </authorList>
    </citation>
    <scope>NUCLEOTIDE SEQUENCE [LARGE SCALE GENOMIC DNA]</scope>
    <source>
        <strain evidence="7">ATCC 43291 / DSM 13513 / CCUG 52238 / LMG 8453 / N-1</strain>
    </source>
</reference>
<accession>F8GQS3</accession>
<dbReference type="InterPro" id="IPR000847">
    <property type="entry name" value="LysR_HTH_N"/>
</dbReference>
<dbReference type="InterPro" id="IPR036390">
    <property type="entry name" value="WH_DNA-bd_sf"/>
</dbReference>
<keyword evidence="3" id="KW-0238">DNA-binding</keyword>
<dbReference type="Proteomes" id="UP000006798">
    <property type="component" value="Chromosome 2"/>
</dbReference>
<organism evidence="6 7">
    <name type="scientific">Cupriavidus necator (strain ATCC 43291 / DSM 13513 / CCUG 52238 / LMG 8453 / N-1)</name>
    <name type="common">Ralstonia eutropha</name>
    <dbReference type="NCBI Taxonomy" id="1042878"/>
    <lineage>
        <taxon>Bacteria</taxon>
        <taxon>Pseudomonadati</taxon>
        <taxon>Pseudomonadota</taxon>
        <taxon>Betaproteobacteria</taxon>
        <taxon>Burkholderiales</taxon>
        <taxon>Burkholderiaceae</taxon>
        <taxon>Cupriavidus</taxon>
    </lineage>
</organism>
<dbReference type="KEGG" id="cnc:CNE_2c17930"/>
<dbReference type="PANTHER" id="PTHR30419">
    <property type="entry name" value="HTH-TYPE TRANSCRIPTIONAL REGULATOR YBHD"/>
    <property type="match status" value="1"/>
</dbReference>
<evidence type="ECO:0000313" key="7">
    <source>
        <dbReference type="Proteomes" id="UP000006798"/>
    </source>
</evidence>
<dbReference type="PROSITE" id="PS50931">
    <property type="entry name" value="HTH_LYSR"/>
    <property type="match status" value="1"/>
</dbReference>
<protein>
    <submittedName>
        <fullName evidence="6">Transcriptional regulator LysR family</fullName>
    </submittedName>
</protein>
<dbReference type="SUPFAM" id="SSF53850">
    <property type="entry name" value="Periplasmic binding protein-like II"/>
    <property type="match status" value="1"/>
</dbReference>
<dbReference type="Gene3D" id="3.40.190.290">
    <property type="match status" value="1"/>
</dbReference>
<dbReference type="InterPro" id="IPR005119">
    <property type="entry name" value="LysR_subst-bd"/>
</dbReference>
<proteinExistence type="inferred from homology"/>
<keyword evidence="4" id="KW-0804">Transcription</keyword>
<evidence type="ECO:0000256" key="1">
    <source>
        <dbReference type="ARBA" id="ARBA00009437"/>
    </source>
</evidence>
<dbReference type="Pfam" id="PF03466">
    <property type="entry name" value="LysR_substrate"/>
    <property type="match status" value="1"/>
</dbReference>
<name>F8GQS3_CUPNN</name>
<evidence type="ECO:0000256" key="4">
    <source>
        <dbReference type="ARBA" id="ARBA00023163"/>
    </source>
</evidence>
<dbReference type="Pfam" id="PF00126">
    <property type="entry name" value="HTH_1"/>
    <property type="match status" value="1"/>
</dbReference>
<evidence type="ECO:0000259" key="5">
    <source>
        <dbReference type="PROSITE" id="PS50931"/>
    </source>
</evidence>
<dbReference type="InterPro" id="IPR036388">
    <property type="entry name" value="WH-like_DNA-bd_sf"/>
</dbReference>
<sequence length="370" mass="40264">MGSVPIPKANKNRCLLSKWLTCRMSHPAPPIIACPMPAETFAHTLLGRLKLRHLRIMLALSEMPTAAAVAARFHVSPAAVSKTLAEIEDIVGMPLFERNRRGLHLTEPGREMAAHAAVLLAQLERLAESLQAVRAGSQGALRIAFRTMSVQPFLARAMSDFYRDNPRVEISVIEGGIGELADQLVDGSLDLLFAYDDPRLSLPALRTAPVVPAQKVVIVASLYHPLLTRRKLAARELSGQQWCIPVAGSRMLHLLHTAFHTLGAPAPSLGIRTSDVAATASLLQAGHFLAVFPERIAAQLTLAKVARVLRFELGSRVEPVVAVWNDELTPRTPARLFRELVMRRAGETLMAEPVPLLAARAVAAAGIRKR</sequence>
<evidence type="ECO:0000313" key="6">
    <source>
        <dbReference type="EMBL" id="AEI80749.1"/>
    </source>
</evidence>
<comment type="similarity">
    <text evidence="1">Belongs to the LysR transcriptional regulatory family.</text>
</comment>
<dbReference type="EMBL" id="CP002878">
    <property type="protein sequence ID" value="AEI80749.1"/>
    <property type="molecule type" value="Genomic_DNA"/>
</dbReference>
<evidence type="ECO:0000256" key="2">
    <source>
        <dbReference type="ARBA" id="ARBA00023015"/>
    </source>
</evidence>
<dbReference type="PANTHER" id="PTHR30419:SF8">
    <property type="entry name" value="NITROGEN ASSIMILATION TRANSCRIPTIONAL ACTIVATOR-RELATED"/>
    <property type="match status" value="1"/>
</dbReference>
<dbReference type="HOGENOM" id="CLU_039613_6_0_4"/>
<gene>
    <name evidence="6" type="ordered locus">CNE_2c17930</name>
</gene>
<dbReference type="SUPFAM" id="SSF46785">
    <property type="entry name" value="Winged helix' DNA-binding domain"/>
    <property type="match status" value="1"/>
</dbReference>
<dbReference type="GO" id="GO:0005829">
    <property type="term" value="C:cytosol"/>
    <property type="evidence" value="ECO:0007669"/>
    <property type="project" value="TreeGrafter"/>
</dbReference>
<dbReference type="GO" id="GO:0003700">
    <property type="term" value="F:DNA-binding transcription factor activity"/>
    <property type="evidence" value="ECO:0007669"/>
    <property type="project" value="InterPro"/>
</dbReference>
<dbReference type="Gene3D" id="1.10.10.10">
    <property type="entry name" value="Winged helix-like DNA-binding domain superfamily/Winged helix DNA-binding domain"/>
    <property type="match status" value="1"/>
</dbReference>
<dbReference type="AlphaFoldDB" id="F8GQS3"/>
<evidence type="ECO:0000256" key="3">
    <source>
        <dbReference type="ARBA" id="ARBA00023125"/>
    </source>
</evidence>
<keyword evidence="2" id="KW-0805">Transcription regulation</keyword>
<dbReference type="InterPro" id="IPR050950">
    <property type="entry name" value="HTH-type_LysR_regulators"/>
</dbReference>